<feature type="compositionally biased region" description="Basic and acidic residues" evidence="1">
    <location>
        <begin position="1"/>
        <end position="17"/>
    </location>
</feature>
<protein>
    <submittedName>
        <fullName evidence="2">Uncharacterized protein</fullName>
    </submittedName>
</protein>
<feature type="compositionally biased region" description="Basic and acidic residues" evidence="1">
    <location>
        <begin position="43"/>
        <end position="56"/>
    </location>
</feature>
<dbReference type="Proteomes" id="UP000008792">
    <property type="component" value="Unassembled WGS sequence"/>
</dbReference>
<dbReference type="InParanoid" id="B4M930"/>
<evidence type="ECO:0000256" key="1">
    <source>
        <dbReference type="SAM" id="MobiDB-lite"/>
    </source>
</evidence>
<dbReference type="OMA" id="RNLLCNE"/>
<proteinExistence type="predicted"/>
<feature type="region of interest" description="Disordered" evidence="1">
    <location>
        <begin position="1"/>
        <end position="95"/>
    </location>
</feature>
<feature type="compositionally biased region" description="Polar residues" evidence="1">
    <location>
        <begin position="57"/>
        <end position="69"/>
    </location>
</feature>
<dbReference type="HOGENOM" id="CLU_1236226_0_0_1"/>
<name>B4M930_DROVI</name>
<gene>
    <name evidence="2" type="primary">Dvir\GJ18237</name>
    <name evidence="2" type="ORF">Dvir_GJ18237</name>
</gene>
<sequence>MEKVNNQETGQSRRDTDPLAQSSSSTQQQASPIESKQSITILLEERENHELPRKTQSDSSLEHSQTSLLNLAKRMRRTSSEQLSRSRLDQVNAPDPDLSLPATCSTAGCVLAARCNSSACTIGSAELTVTDSQSSGYTTESSYQTATAGSNYSLSSTSYVSQQRPYPGNYLHEIHVAVEANATDAHVQAIRDDLRNLLCNEVALIHEASGGNRRAIYLIAYQYM</sequence>
<dbReference type="KEGG" id="dvi:6634156"/>
<reference evidence="2 3" key="1">
    <citation type="journal article" date="2007" name="Nature">
        <title>Evolution of genes and genomes on the Drosophila phylogeny.</title>
        <authorList>
            <consortium name="Drosophila 12 Genomes Consortium"/>
            <person name="Clark A.G."/>
            <person name="Eisen M.B."/>
            <person name="Smith D.R."/>
            <person name="Bergman C.M."/>
            <person name="Oliver B."/>
            <person name="Markow T.A."/>
            <person name="Kaufman T.C."/>
            <person name="Kellis M."/>
            <person name="Gelbart W."/>
            <person name="Iyer V.N."/>
            <person name="Pollard D.A."/>
            <person name="Sackton T.B."/>
            <person name="Larracuente A.M."/>
            <person name="Singh N.D."/>
            <person name="Abad J.P."/>
            <person name="Abt D.N."/>
            <person name="Adryan B."/>
            <person name="Aguade M."/>
            <person name="Akashi H."/>
            <person name="Anderson W.W."/>
            <person name="Aquadro C.F."/>
            <person name="Ardell D.H."/>
            <person name="Arguello R."/>
            <person name="Artieri C.G."/>
            <person name="Barbash D.A."/>
            <person name="Barker D."/>
            <person name="Barsanti P."/>
            <person name="Batterham P."/>
            <person name="Batzoglou S."/>
            <person name="Begun D."/>
            <person name="Bhutkar A."/>
            <person name="Blanco E."/>
            <person name="Bosak S.A."/>
            <person name="Bradley R.K."/>
            <person name="Brand A.D."/>
            <person name="Brent M.R."/>
            <person name="Brooks A.N."/>
            <person name="Brown R.H."/>
            <person name="Butlin R.K."/>
            <person name="Caggese C."/>
            <person name="Calvi B.R."/>
            <person name="Bernardo de Carvalho A."/>
            <person name="Caspi A."/>
            <person name="Castrezana S."/>
            <person name="Celniker S.E."/>
            <person name="Chang J.L."/>
            <person name="Chapple C."/>
            <person name="Chatterji S."/>
            <person name="Chinwalla A."/>
            <person name="Civetta A."/>
            <person name="Clifton S.W."/>
            <person name="Comeron J.M."/>
            <person name="Costello J.C."/>
            <person name="Coyne J.A."/>
            <person name="Daub J."/>
            <person name="David R.G."/>
            <person name="Delcher A.L."/>
            <person name="Delehaunty K."/>
            <person name="Do C.B."/>
            <person name="Ebling H."/>
            <person name="Edwards K."/>
            <person name="Eickbush T."/>
            <person name="Evans J.D."/>
            <person name="Filipski A."/>
            <person name="Findeiss S."/>
            <person name="Freyhult E."/>
            <person name="Fulton L."/>
            <person name="Fulton R."/>
            <person name="Garcia A.C."/>
            <person name="Gardiner A."/>
            <person name="Garfield D.A."/>
            <person name="Garvin B.E."/>
            <person name="Gibson G."/>
            <person name="Gilbert D."/>
            <person name="Gnerre S."/>
            <person name="Godfrey J."/>
            <person name="Good R."/>
            <person name="Gotea V."/>
            <person name="Gravely B."/>
            <person name="Greenberg A.J."/>
            <person name="Griffiths-Jones S."/>
            <person name="Gross S."/>
            <person name="Guigo R."/>
            <person name="Gustafson E.A."/>
            <person name="Haerty W."/>
            <person name="Hahn M.W."/>
            <person name="Halligan D.L."/>
            <person name="Halpern A.L."/>
            <person name="Halter G.M."/>
            <person name="Han M.V."/>
            <person name="Heger A."/>
            <person name="Hillier L."/>
            <person name="Hinrichs A.S."/>
            <person name="Holmes I."/>
            <person name="Hoskins R.A."/>
            <person name="Hubisz M.J."/>
            <person name="Hultmark D."/>
            <person name="Huntley M.A."/>
            <person name="Jaffe D.B."/>
            <person name="Jagadeeshan S."/>
            <person name="Jeck W.R."/>
            <person name="Johnson J."/>
            <person name="Jones C.D."/>
            <person name="Jordan W.C."/>
            <person name="Karpen G.H."/>
            <person name="Kataoka E."/>
            <person name="Keightley P.D."/>
            <person name="Kheradpour P."/>
            <person name="Kirkness E.F."/>
            <person name="Koerich L.B."/>
            <person name="Kristiansen K."/>
            <person name="Kudrna D."/>
            <person name="Kulathinal R.J."/>
            <person name="Kumar S."/>
            <person name="Kwok R."/>
            <person name="Lander E."/>
            <person name="Langley C.H."/>
            <person name="Lapoint R."/>
            <person name="Lazzaro B.P."/>
            <person name="Lee S.J."/>
            <person name="Levesque L."/>
            <person name="Li R."/>
            <person name="Lin C.F."/>
            <person name="Lin M.F."/>
            <person name="Lindblad-Toh K."/>
            <person name="Llopart A."/>
            <person name="Long M."/>
            <person name="Low L."/>
            <person name="Lozovsky E."/>
            <person name="Lu J."/>
            <person name="Luo M."/>
            <person name="Machado C.A."/>
            <person name="Makalowski W."/>
            <person name="Marzo M."/>
            <person name="Matsuda M."/>
            <person name="Matzkin L."/>
            <person name="McAllister B."/>
            <person name="McBride C.S."/>
            <person name="McKernan B."/>
            <person name="McKernan K."/>
            <person name="Mendez-Lago M."/>
            <person name="Minx P."/>
            <person name="Mollenhauer M.U."/>
            <person name="Montooth K."/>
            <person name="Mount S.M."/>
            <person name="Mu X."/>
            <person name="Myers E."/>
            <person name="Negre B."/>
            <person name="Newfeld S."/>
            <person name="Nielsen R."/>
            <person name="Noor M.A."/>
            <person name="O'Grady P."/>
            <person name="Pachter L."/>
            <person name="Papaceit M."/>
            <person name="Parisi M.J."/>
            <person name="Parisi M."/>
            <person name="Parts L."/>
            <person name="Pedersen J.S."/>
            <person name="Pesole G."/>
            <person name="Phillippy A.M."/>
            <person name="Ponting C.P."/>
            <person name="Pop M."/>
            <person name="Porcelli D."/>
            <person name="Powell J.R."/>
            <person name="Prohaska S."/>
            <person name="Pruitt K."/>
            <person name="Puig M."/>
            <person name="Quesneville H."/>
            <person name="Ram K.R."/>
            <person name="Rand D."/>
            <person name="Rasmussen M.D."/>
            <person name="Reed L.K."/>
            <person name="Reenan R."/>
            <person name="Reily A."/>
            <person name="Remington K.A."/>
            <person name="Rieger T.T."/>
            <person name="Ritchie M.G."/>
            <person name="Robin C."/>
            <person name="Rogers Y.H."/>
            <person name="Rohde C."/>
            <person name="Rozas J."/>
            <person name="Rubenfield M.J."/>
            <person name="Ruiz A."/>
            <person name="Russo S."/>
            <person name="Salzberg S.L."/>
            <person name="Sanchez-Gracia A."/>
            <person name="Saranga D.J."/>
            <person name="Sato H."/>
            <person name="Schaeffer S.W."/>
            <person name="Schatz M.C."/>
            <person name="Schlenke T."/>
            <person name="Schwartz R."/>
            <person name="Segarra C."/>
            <person name="Singh R.S."/>
            <person name="Sirot L."/>
            <person name="Sirota M."/>
            <person name="Sisneros N.B."/>
            <person name="Smith C.D."/>
            <person name="Smith T.F."/>
            <person name="Spieth J."/>
            <person name="Stage D.E."/>
            <person name="Stark A."/>
            <person name="Stephan W."/>
            <person name="Strausberg R.L."/>
            <person name="Strempel S."/>
            <person name="Sturgill D."/>
            <person name="Sutton G."/>
            <person name="Sutton G.G."/>
            <person name="Tao W."/>
            <person name="Teichmann S."/>
            <person name="Tobari Y.N."/>
            <person name="Tomimura Y."/>
            <person name="Tsolas J.M."/>
            <person name="Valente V.L."/>
            <person name="Venter E."/>
            <person name="Venter J.C."/>
            <person name="Vicario S."/>
            <person name="Vieira F.G."/>
            <person name="Vilella A.J."/>
            <person name="Villasante A."/>
            <person name="Walenz B."/>
            <person name="Wang J."/>
            <person name="Wasserman M."/>
            <person name="Watts T."/>
            <person name="Wilson D."/>
            <person name="Wilson R.K."/>
            <person name="Wing R.A."/>
            <person name="Wolfner M.F."/>
            <person name="Wong A."/>
            <person name="Wong G.K."/>
            <person name="Wu C.I."/>
            <person name="Wu G."/>
            <person name="Yamamoto D."/>
            <person name="Yang H.P."/>
            <person name="Yang S.P."/>
            <person name="Yorke J.A."/>
            <person name="Yoshida K."/>
            <person name="Zdobnov E."/>
            <person name="Zhang P."/>
            <person name="Zhang Y."/>
            <person name="Zimin A.V."/>
            <person name="Baldwin J."/>
            <person name="Abdouelleil A."/>
            <person name="Abdulkadir J."/>
            <person name="Abebe A."/>
            <person name="Abera B."/>
            <person name="Abreu J."/>
            <person name="Acer S.C."/>
            <person name="Aftuck L."/>
            <person name="Alexander A."/>
            <person name="An P."/>
            <person name="Anderson E."/>
            <person name="Anderson S."/>
            <person name="Arachi H."/>
            <person name="Azer M."/>
            <person name="Bachantsang P."/>
            <person name="Barry A."/>
            <person name="Bayul T."/>
            <person name="Berlin A."/>
            <person name="Bessette D."/>
            <person name="Bloom T."/>
            <person name="Blye J."/>
            <person name="Boguslavskiy L."/>
            <person name="Bonnet C."/>
            <person name="Boukhgalter B."/>
            <person name="Bourzgui I."/>
            <person name="Brown A."/>
            <person name="Cahill P."/>
            <person name="Channer S."/>
            <person name="Cheshatsang Y."/>
            <person name="Chuda L."/>
            <person name="Citroen M."/>
            <person name="Collymore A."/>
            <person name="Cooke P."/>
            <person name="Costello M."/>
            <person name="D'Aco K."/>
            <person name="Daza R."/>
            <person name="De Haan G."/>
            <person name="DeGray S."/>
            <person name="DeMaso C."/>
            <person name="Dhargay N."/>
            <person name="Dooley K."/>
            <person name="Dooley E."/>
            <person name="Doricent M."/>
            <person name="Dorje P."/>
            <person name="Dorjee K."/>
            <person name="Dupes A."/>
            <person name="Elong R."/>
            <person name="Falk J."/>
            <person name="Farina A."/>
            <person name="Faro S."/>
            <person name="Ferguson D."/>
            <person name="Fisher S."/>
            <person name="Foley C.D."/>
            <person name="Franke A."/>
            <person name="Friedrich D."/>
            <person name="Gadbois L."/>
            <person name="Gearin G."/>
            <person name="Gearin C.R."/>
            <person name="Giannoukos G."/>
            <person name="Goode T."/>
            <person name="Graham J."/>
            <person name="Grandbois E."/>
            <person name="Grewal S."/>
            <person name="Gyaltsen K."/>
            <person name="Hafez N."/>
            <person name="Hagos B."/>
            <person name="Hall J."/>
            <person name="Henson C."/>
            <person name="Hollinger A."/>
            <person name="Honan T."/>
            <person name="Huard M.D."/>
            <person name="Hughes L."/>
            <person name="Hurhula B."/>
            <person name="Husby M.E."/>
            <person name="Kamat A."/>
            <person name="Kanga B."/>
            <person name="Kashin S."/>
            <person name="Khazanovich D."/>
            <person name="Kisner P."/>
            <person name="Lance K."/>
            <person name="Lara M."/>
            <person name="Lee W."/>
            <person name="Lennon N."/>
            <person name="Letendre F."/>
            <person name="LeVine R."/>
            <person name="Lipovsky A."/>
            <person name="Liu X."/>
            <person name="Liu J."/>
            <person name="Liu S."/>
            <person name="Lokyitsang T."/>
            <person name="Lokyitsang Y."/>
            <person name="Lubonja R."/>
            <person name="Lui A."/>
            <person name="MacDonald P."/>
            <person name="Magnisalis V."/>
            <person name="Maru K."/>
            <person name="Matthews C."/>
            <person name="McCusker W."/>
            <person name="McDonough S."/>
            <person name="Mehta T."/>
            <person name="Meldrim J."/>
            <person name="Meneus L."/>
            <person name="Mihai O."/>
            <person name="Mihalev A."/>
            <person name="Mihova T."/>
            <person name="Mittelman R."/>
            <person name="Mlenga V."/>
            <person name="Montmayeur A."/>
            <person name="Mulrain L."/>
            <person name="Navidi A."/>
            <person name="Naylor J."/>
            <person name="Negash T."/>
            <person name="Nguyen T."/>
            <person name="Nguyen N."/>
            <person name="Nicol R."/>
            <person name="Norbu C."/>
            <person name="Norbu N."/>
            <person name="Novod N."/>
            <person name="O'Neill B."/>
            <person name="Osman S."/>
            <person name="Markiewicz E."/>
            <person name="Oyono O.L."/>
            <person name="Patti C."/>
            <person name="Phunkhang P."/>
            <person name="Pierre F."/>
            <person name="Priest M."/>
            <person name="Raghuraman S."/>
            <person name="Rege F."/>
            <person name="Reyes R."/>
            <person name="Rise C."/>
            <person name="Rogov P."/>
            <person name="Ross K."/>
            <person name="Ryan E."/>
            <person name="Settipalli S."/>
            <person name="Shea T."/>
            <person name="Sherpa N."/>
            <person name="Shi L."/>
            <person name="Shih D."/>
            <person name="Sparrow T."/>
            <person name="Spaulding J."/>
            <person name="Stalker J."/>
            <person name="Stange-Thomann N."/>
            <person name="Stavropoulos S."/>
            <person name="Stone C."/>
            <person name="Strader C."/>
            <person name="Tesfaye S."/>
            <person name="Thomson T."/>
            <person name="Thoulutsang Y."/>
            <person name="Thoulutsang D."/>
            <person name="Topham K."/>
            <person name="Topping I."/>
            <person name="Tsamla T."/>
            <person name="Vassiliev H."/>
            <person name="Vo A."/>
            <person name="Wangchuk T."/>
            <person name="Wangdi T."/>
            <person name="Weiand M."/>
            <person name="Wilkinson J."/>
            <person name="Wilson A."/>
            <person name="Yadav S."/>
            <person name="Young G."/>
            <person name="Yu Q."/>
            <person name="Zembek L."/>
            <person name="Zhong D."/>
            <person name="Zimmer A."/>
            <person name="Zwirko Z."/>
            <person name="Jaffe D.B."/>
            <person name="Alvarez P."/>
            <person name="Brockman W."/>
            <person name="Butler J."/>
            <person name="Chin C."/>
            <person name="Gnerre S."/>
            <person name="Grabherr M."/>
            <person name="Kleber M."/>
            <person name="Mauceli E."/>
            <person name="MacCallum I."/>
        </authorList>
    </citation>
    <scope>NUCLEOTIDE SEQUENCE [LARGE SCALE GENOMIC DNA]</scope>
    <source>
        <strain evidence="3">Tucson 15010-1051.87</strain>
    </source>
</reference>
<keyword evidence="3" id="KW-1185">Reference proteome</keyword>
<organism evidence="2 3">
    <name type="scientific">Drosophila virilis</name>
    <name type="common">Fruit fly</name>
    <dbReference type="NCBI Taxonomy" id="7244"/>
    <lineage>
        <taxon>Eukaryota</taxon>
        <taxon>Metazoa</taxon>
        <taxon>Ecdysozoa</taxon>
        <taxon>Arthropoda</taxon>
        <taxon>Hexapoda</taxon>
        <taxon>Insecta</taxon>
        <taxon>Pterygota</taxon>
        <taxon>Neoptera</taxon>
        <taxon>Endopterygota</taxon>
        <taxon>Diptera</taxon>
        <taxon>Brachycera</taxon>
        <taxon>Muscomorpha</taxon>
        <taxon>Ephydroidea</taxon>
        <taxon>Drosophilidae</taxon>
        <taxon>Drosophila</taxon>
    </lineage>
</organism>
<dbReference type="EMBL" id="CH940654">
    <property type="protein sequence ID" value="EDW57706.1"/>
    <property type="molecule type" value="Genomic_DNA"/>
</dbReference>
<dbReference type="STRING" id="7244.B4M930"/>
<evidence type="ECO:0000313" key="2">
    <source>
        <dbReference type="EMBL" id="EDW57706.1"/>
    </source>
</evidence>
<dbReference type="eggNOG" id="ENOG502TCEZ">
    <property type="taxonomic scope" value="Eukaryota"/>
</dbReference>
<dbReference type="AlphaFoldDB" id="B4M930"/>
<accession>B4M930</accession>
<dbReference type="PhylomeDB" id="B4M930"/>
<evidence type="ECO:0000313" key="3">
    <source>
        <dbReference type="Proteomes" id="UP000008792"/>
    </source>
</evidence>
<feature type="compositionally biased region" description="Low complexity" evidence="1">
    <location>
        <begin position="20"/>
        <end position="31"/>
    </location>
</feature>
<dbReference type="OrthoDB" id="7860461at2759"/>